<dbReference type="EMBL" id="JAULSV010000001">
    <property type="protein sequence ID" value="KAK0655965.1"/>
    <property type="molecule type" value="Genomic_DNA"/>
</dbReference>
<evidence type="ECO:0000256" key="7">
    <source>
        <dbReference type="ARBA" id="ARBA00022840"/>
    </source>
</evidence>
<keyword evidence="8 10" id="KW-0175">Coiled coil</keyword>
<proteinExistence type="inferred from homology"/>
<feature type="compositionally biased region" description="Basic and acidic residues" evidence="11">
    <location>
        <begin position="331"/>
        <end position="342"/>
    </location>
</feature>
<evidence type="ECO:0000256" key="8">
    <source>
        <dbReference type="ARBA" id="ARBA00023054"/>
    </source>
</evidence>
<feature type="coiled-coil region" evidence="10">
    <location>
        <begin position="768"/>
        <end position="795"/>
    </location>
</feature>
<feature type="region of interest" description="Disordered" evidence="11">
    <location>
        <begin position="331"/>
        <end position="351"/>
    </location>
</feature>
<comment type="subcellular location">
    <subcellularLocation>
        <location evidence="2">Chromosome</location>
    </subcellularLocation>
    <subcellularLocation>
        <location evidence="1">Nucleus</location>
    </subcellularLocation>
</comment>
<reference evidence="13" key="1">
    <citation type="submission" date="2023-06" db="EMBL/GenBank/DDBJ databases">
        <title>Genome-scale phylogeny and comparative genomics of the fungal order Sordariales.</title>
        <authorList>
            <consortium name="Lawrence Berkeley National Laboratory"/>
            <person name="Hensen N."/>
            <person name="Bonometti L."/>
            <person name="Westerberg I."/>
            <person name="Brannstrom I.O."/>
            <person name="Guillou S."/>
            <person name="Cros-Aarteil S."/>
            <person name="Calhoun S."/>
            <person name="Haridas S."/>
            <person name="Kuo A."/>
            <person name="Mondo S."/>
            <person name="Pangilinan J."/>
            <person name="Riley R."/>
            <person name="Labutti K."/>
            <person name="Andreopoulos B."/>
            <person name="Lipzen A."/>
            <person name="Chen C."/>
            <person name="Yanf M."/>
            <person name="Daum C."/>
            <person name="Ng V."/>
            <person name="Clum A."/>
            <person name="Steindorff A."/>
            <person name="Ohm R."/>
            <person name="Martin F."/>
            <person name="Silar P."/>
            <person name="Natvig D."/>
            <person name="Lalanne C."/>
            <person name="Gautier V."/>
            <person name="Ament-Velasquez S.L."/>
            <person name="Kruys A."/>
            <person name="Hutchinson M.I."/>
            <person name="Powell A.J."/>
            <person name="Barry K."/>
            <person name="Miller A.N."/>
            <person name="Grigoriev I.V."/>
            <person name="Debuchy R."/>
            <person name="Gladieux P."/>
            <person name="Thoren M.H."/>
            <person name="Johannesson H."/>
        </authorList>
    </citation>
    <scope>NUCLEOTIDE SEQUENCE</scope>
    <source>
        <strain evidence="13">SMH2532-1</strain>
    </source>
</reference>
<evidence type="ECO:0000256" key="2">
    <source>
        <dbReference type="ARBA" id="ARBA00004286"/>
    </source>
</evidence>
<dbReference type="GO" id="GO:0005634">
    <property type="term" value="C:nucleus"/>
    <property type="evidence" value="ECO:0007669"/>
    <property type="project" value="UniProtKB-SubCell"/>
</dbReference>
<dbReference type="PANTHER" id="PTHR45916:SF1">
    <property type="entry name" value="STRUCTURAL MAINTENANCE OF CHROMOSOMES PROTEIN 5"/>
    <property type="match status" value="1"/>
</dbReference>
<feature type="domain" description="RecF/RecN/SMC N-terminal" evidence="12">
    <location>
        <begin position="89"/>
        <end position="1086"/>
    </location>
</feature>
<gene>
    <name evidence="13" type="ORF">B0T16DRAFT_398170</name>
</gene>
<organism evidence="13 14">
    <name type="scientific">Cercophora newfieldiana</name>
    <dbReference type="NCBI Taxonomy" id="92897"/>
    <lineage>
        <taxon>Eukaryota</taxon>
        <taxon>Fungi</taxon>
        <taxon>Dikarya</taxon>
        <taxon>Ascomycota</taxon>
        <taxon>Pezizomycotina</taxon>
        <taxon>Sordariomycetes</taxon>
        <taxon>Sordariomycetidae</taxon>
        <taxon>Sordariales</taxon>
        <taxon>Lasiosphaeriaceae</taxon>
        <taxon>Cercophora</taxon>
    </lineage>
</organism>
<protein>
    <recommendedName>
        <fullName evidence="4">Structural maintenance of chromosomes protein 5</fullName>
    </recommendedName>
</protein>
<comment type="similarity">
    <text evidence="3">Belongs to the SMC family. SMC5 subfamily.</text>
</comment>
<feature type="region of interest" description="Disordered" evidence="11">
    <location>
        <begin position="1"/>
        <end position="79"/>
    </location>
</feature>
<sequence length="1133" mass="128593">MVERNHHESMPPGRKGGPSDSGSLSTEDDGIFNNLSLRGGDGSQDTDSVKDEPSDNDLPPSRQRRGAQRRAAPRPVYGASKDVFQPGAIVRVKLQNFVTYEKAEFSLGPNLNMVIGPNGTGKSSLVCAICLGLGYPSSVLGRASAFGDFVKHGKDEAEIEVELQGRAQDRENFIVGLCITRENNSRRFTLNGLSATVKEVQKLMRSLRIQIDNLCQFLPQDKVAEFAGLTPVDLLEKTLHAAASPEMIEWQKELKENFVAHKETQRKVEQSTEHLRKLEARQQVLQADVEKIQERKLIQETIEKLEAIHLLCQYDEARKAYSAAKKRTREAEAEQQRLKESSEPSLRAANDKHQYAAAIQTVIKEREAALRAAETAADRALATVDGIESKAQELGAEYDAERTGLQSKKQDLSKIRRRITGHEAELKQRPKDFDAAEWNRKIREQEHLEREKGNEIADLEQELQSIASLGREKKREMEQLQQSVGDLDSKEGQRFNQVAKFFPDVAAACKLLKENQDIFEKPVFGPAALTCSVKSPEYSDVVQSILGQKDLLCFTAQTNSDHKKLSALFFDKTDEKPRSLQVDVRTSVKPLDFYRPPVPRDQLQQIGLEGYVLDYLEGPEPVLAMLCYSKIIHASALSLNDLPDSQFSSVIDDGRISQFACGKRSCRVTRRREYGPGAVTTSINQVRQGRWWTDQPPDMNEKEELVRKHKAIEDEVEEMKGNHRQQKQKLEALLTEKADIVENIGLLRKQKNELQVEYAKHQSLPDKIANEKRAAQQKDQELQSIKRRLIEIQQKQGQVILDKAKAVLIHQKKMGDIRSAYHALLTAQLLLVEAKSDLAFLNDRNSEIAQRLKDGADTLKASTAELEAKKREAKAFWQQVLSFSEEFRQGLVDEAKNRSAESVQQEINAERAKLEVVQANNPQALEEHERWAQLIEKGVADHETHERRLAELVDKIATRRSQWEPRVDALVEAINEAFSYNFEQISCAGEVGVHKDEDFDKWSIEIKVKFRQGETLQRLDQHRQSGGERAVSTIFYLMSLQSMAQAPFRVVDEINQGMDPRNERMVHERMVEIACREHTSQYFLITPKLLSGLRYDERMRVHTIVSGEHVDVNGTEKMNFAQFANLQRRTMAH</sequence>
<dbReference type="GO" id="GO:0030915">
    <property type="term" value="C:Smc5-Smc6 complex"/>
    <property type="evidence" value="ECO:0007669"/>
    <property type="project" value="TreeGrafter"/>
</dbReference>
<dbReference type="SUPFAM" id="SSF52540">
    <property type="entry name" value="P-loop containing nucleoside triphosphate hydrolases"/>
    <property type="match status" value="2"/>
</dbReference>
<evidence type="ECO:0000256" key="3">
    <source>
        <dbReference type="ARBA" id="ARBA00010171"/>
    </source>
</evidence>
<evidence type="ECO:0000259" key="12">
    <source>
        <dbReference type="Pfam" id="PF02463"/>
    </source>
</evidence>
<evidence type="ECO:0000256" key="11">
    <source>
        <dbReference type="SAM" id="MobiDB-lite"/>
    </source>
</evidence>
<dbReference type="GO" id="GO:0003697">
    <property type="term" value="F:single-stranded DNA binding"/>
    <property type="evidence" value="ECO:0007669"/>
    <property type="project" value="TreeGrafter"/>
</dbReference>
<keyword evidence="6" id="KW-0547">Nucleotide-binding</keyword>
<feature type="coiled-coil region" evidence="10">
    <location>
        <begin position="702"/>
        <end position="743"/>
    </location>
</feature>
<keyword evidence="14" id="KW-1185">Reference proteome</keyword>
<evidence type="ECO:0000256" key="6">
    <source>
        <dbReference type="ARBA" id="ARBA00022741"/>
    </source>
</evidence>
<evidence type="ECO:0000313" key="13">
    <source>
        <dbReference type="EMBL" id="KAK0655965.1"/>
    </source>
</evidence>
<dbReference type="PANTHER" id="PTHR45916">
    <property type="entry name" value="STRUCTURAL MAINTENANCE OF CHROMOSOMES PROTEIN 5"/>
    <property type="match status" value="1"/>
</dbReference>
<keyword evidence="9" id="KW-0539">Nucleus</keyword>
<accession>A0AA39YRC8</accession>
<keyword evidence="5" id="KW-0158">Chromosome</keyword>
<evidence type="ECO:0000256" key="9">
    <source>
        <dbReference type="ARBA" id="ARBA00023242"/>
    </source>
</evidence>
<evidence type="ECO:0000256" key="5">
    <source>
        <dbReference type="ARBA" id="ARBA00022454"/>
    </source>
</evidence>
<name>A0AA39YRC8_9PEZI</name>
<comment type="caution">
    <text evidence="13">The sequence shown here is derived from an EMBL/GenBank/DDBJ whole genome shotgun (WGS) entry which is preliminary data.</text>
</comment>
<dbReference type="FunFam" id="3.40.50.300:FF:001301">
    <property type="entry name" value="Structural maintenance of chromosomes 5"/>
    <property type="match status" value="1"/>
</dbReference>
<feature type="coiled-coil region" evidence="10">
    <location>
        <begin position="405"/>
        <end position="476"/>
    </location>
</feature>
<dbReference type="InterPro" id="IPR027417">
    <property type="entry name" value="P-loop_NTPase"/>
</dbReference>
<keyword evidence="7" id="KW-0067">ATP-binding</keyword>
<feature type="coiled-coil region" evidence="10">
    <location>
        <begin position="831"/>
        <end position="869"/>
    </location>
</feature>
<dbReference type="Proteomes" id="UP001174936">
    <property type="component" value="Unassembled WGS sequence"/>
</dbReference>
<dbReference type="AlphaFoldDB" id="A0AA39YRC8"/>
<dbReference type="InterPro" id="IPR003395">
    <property type="entry name" value="RecF/RecN/SMC_N"/>
</dbReference>
<dbReference type="GO" id="GO:0005524">
    <property type="term" value="F:ATP binding"/>
    <property type="evidence" value="ECO:0007669"/>
    <property type="project" value="UniProtKB-KW"/>
</dbReference>
<evidence type="ECO:0000256" key="10">
    <source>
        <dbReference type="SAM" id="Coils"/>
    </source>
</evidence>
<evidence type="ECO:0000313" key="14">
    <source>
        <dbReference type="Proteomes" id="UP001174936"/>
    </source>
</evidence>
<evidence type="ECO:0000256" key="1">
    <source>
        <dbReference type="ARBA" id="ARBA00004123"/>
    </source>
</evidence>
<feature type="compositionally biased region" description="Basic residues" evidence="11">
    <location>
        <begin position="62"/>
        <end position="72"/>
    </location>
</feature>
<dbReference type="Pfam" id="PF02463">
    <property type="entry name" value="SMC_N"/>
    <property type="match status" value="1"/>
</dbReference>
<dbReference type="Gene3D" id="3.40.50.300">
    <property type="entry name" value="P-loop containing nucleotide triphosphate hydrolases"/>
    <property type="match status" value="2"/>
</dbReference>
<dbReference type="GO" id="GO:0000724">
    <property type="term" value="P:double-strand break repair via homologous recombination"/>
    <property type="evidence" value="ECO:0007669"/>
    <property type="project" value="TreeGrafter"/>
</dbReference>
<evidence type="ECO:0000256" key="4">
    <source>
        <dbReference type="ARBA" id="ARBA00018687"/>
    </source>
</evidence>